<dbReference type="AlphaFoldDB" id="A0A0V0GN39"/>
<reference evidence="1" key="1">
    <citation type="submission" date="2015-12" db="EMBL/GenBank/DDBJ databases">
        <title>Gene expression during late stages of embryo sac development: a critical building block for successful pollen-pistil interactions.</title>
        <authorList>
            <person name="Liu Y."/>
            <person name="Joly V."/>
            <person name="Sabar M."/>
            <person name="Matton D.P."/>
        </authorList>
    </citation>
    <scope>NUCLEOTIDE SEQUENCE</scope>
</reference>
<sequence length="93" mass="10966">YVHSAYYQQLESQDFHLFLANFSAYCRIKPYFDLVSSQINCLLHSSFFADHHTWNHNSPLCLMCYYILAPLQSINQVNFIPEMIGGIYMKDFT</sequence>
<proteinExistence type="predicted"/>
<accession>A0A0V0GN39</accession>
<name>A0A0V0GN39_SOLCH</name>
<dbReference type="EMBL" id="GEDG01036537">
    <property type="protein sequence ID" value="JAP08646.1"/>
    <property type="molecule type" value="Transcribed_RNA"/>
</dbReference>
<feature type="non-terminal residue" evidence="1">
    <location>
        <position position="1"/>
    </location>
</feature>
<evidence type="ECO:0000313" key="1">
    <source>
        <dbReference type="EMBL" id="JAP08646.1"/>
    </source>
</evidence>
<organism evidence="1">
    <name type="scientific">Solanum chacoense</name>
    <name type="common">Chaco potato</name>
    <dbReference type="NCBI Taxonomy" id="4108"/>
    <lineage>
        <taxon>Eukaryota</taxon>
        <taxon>Viridiplantae</taxon>
        <taxon>Streptophyta</taxon>
        <taxon>Embryophyta</taxon>
        <taxon>Tracheophyta</taxon>
        <taxon>Spermatophyta</taxon>
        <taxon>Magnoliopsida</taxon>
        <taxon>eudicotyledons</taxon>
        <taxon>Gunneridae</taxon>
        <taxon>Pentapetalae</taxon>
        <taxon>asterids</taxon>
        <taxon>lamiids</taxon>
        <taxon>Solanales</taxon>
        <taxon>Solanaceae</taxon>
        <taxon>Solanoideae</taxon>
        <taxon>Solaneae</taxon>
        <taxon>Solanum</taxon>
    </lineage>
</organism>
<protein>
    <submittedName>
        <fullName evidence="1">Putative ovule protein</fullName>
    </submittedName>
</protein>